<dbReference type="AlphaFoldDB" id="A0A7K1LAR8"/>
<accession>A0A7K1LAR8</accession>
<dbReference type="InterPro" id="IPR023286">
    <property type="entry name" value="ABATE_dom_sf"/>
</dbReference>
<dbReference type="SUPFAM" id="SSF160904">
    <property type="entry name" value="Jann2411-like"/>
    <property type="match status" value="1"/>
</dbReference>
<gene>
    <name evidence="2" type="ORF">GNZ18_32780</name>
</gene>
<comment type="caution">
    <text evidence="2">The sequence shown here is derived from an EMBL/GenBank/DDBJ whole genome shotgun (WGS) entry which is preliminary data.</text>
</comment>
<sequence>MGDGGRGFRPVERLVELANAVREDPALPAEAIAGMLVRHGESPEDVTGAAFTAGDARDLRAAVVRLTGVLTETDPDRAAEAVNDLLTECGARPRLSRHDGHPWHLHVDRGDDASWADWLLASSALALAQLFSEAGRPAWGECAASGCSRIFAGTGTGAARRHCSPACASRERVAAHRRRRGAR</sequence>
<proteinExistence type="predicted"/>
<dbReference type="Gene3D" id="1.10.3300.10">
    <property type="entry name" value="Jann2411-like domain"/>
    <property type="match status" value="1"/>
</dbReference>
<dbReference type="Proteomes" id="UP000432015">
    <property type="component" value="Unassembled WGS sequence"/>
</dbReference>
<dbReference type="RefSeq" id="WP_156220516.1">
    <property type="nucleotide sequence ID" value="NZ_WOFH01000014.1"/>
</dbReference>
<dbReference type="EMBL" id="WOFH01000014">
    <property type="protein sequence ID" value="MUN41336.1"/>
    <property type="molecule type" value="Genomic_DNA"/>
</dbReference>
<dbReference type="InterPro" id="IPR010852">
    <property type="entry name" value="ABATE"/>
</dbReference>
<name>A0A7K1LAR8_9ACTN</name>
<evidence type="ECO:0000313" key="2">
    <source>
        <dbReference type="EMBL" id="MUN41336.1"/>
    </source>
</evidence>
<dbReference type="Pfam" id="PF11706">
    <property type="entry name" value="zf-CGNR"/>
    <property type="match status" value="1"/>
</dbReference>
<evidence type="ECO:0000259" key="1">
    <source>
        <dbReference type="Pfam" id="PF11706"/>
    </source>
</evidence>
<organism evidence="2 3">
    <name type="scientific">Actinomadura litoris</name>
    <dbReference type="NCBI Taxonomy" id="2678616"/>
    <lineage>
        <taxon>Bacteria</taxon>
        <taxon>Bacillati</taxon>
        <taxon>Actinomycetota</taxon>
        <taxon>Actinomycetes</taxon>
        <taxon>Streptosporangiales</taxon>
        <taxon>Thermomonosporaceae</taxon>
        <taxon>Actinomadura</taxon>
    </lineage>
</organism>
<dbReference type="Pfam" id="PF07336">
    <property type="entry name" value="ABATE"/>
    <property type="match status" value="1"/>
</dbReference>
<keyword evidence="3" id="KW-1185">Reference proteome</keyword>
<evidence type="ECO:0000313" key="3">
    <source>
        <dbReference type="Proteomes" id="UP000432015"/>
    </source>
</evidence>
<protein>
    <submittedName>
        <fullName evidence="2">CGNR zinc finger domain-containing protein</fullName>
    </submittedName>
</protein>
<reference evidence="2 3" key="1">
    <citation type="submission" date="2019-11" db="EMBL/GenBank/DDBJ databases">
        <authorList>
            <person name="Cao P."/>
        </authorList>
    </citation>
    <scope>NUCLEOTIDE SEQUENCE [LARGE SCALE GENOMIC DNA]</scope>
    <source>
        <strain evidence="2 3">NEAU-AAG5</strain>
    </source>
</reference>
<dbReference type="PANTHER" id="PTHR35525:SF3">
    <property type="entry name" value="BLL6575 PROTEIN"/>
    <property type="match status" value="1"/>
</dbReference>
<feature type="domain" description="Zinc finger CGNR" evidence="1">
    <location>
        <begin position="140"/>
        <end position="180"/>
    </location>
</feature>
<dbReference type="InterPro" id="IPR021005">
    <property type="entry name" value="Znf_CGNR"/>
</dbReference>
<dbReference type="PANTHER" id="PTHR35525">
    <property type="entry name" value="BLL6575 PROTEIN"/>
    <property type="match status" value="1"/>
</dbReference>